<sequence>MDEICKRFLITGRETLERLEQRLHTTEDELNTSRADHELIDRVGVLPKKGRYLELEALRNLGKGLLSPFISADNTELLIHIPATMTASRRGSRGNSGRRSEGFSTKEQVTPPTTSESRS</sequence>
<keyword evidence="1" id="KW-0175">Coiled coil</keyword>
<feature type="compositionally biased region" description="Polar residues" evidence="2">
    <location>
        <begin position="105"/>
        <end position="119"/>
    </location>
</feature>
<dbReference type="Proteomes" id="UP001152130">
    <property type="component" value="Unassembled WGS sequence"/>
</dbReference>
<dbReference type="EMBL" id="JAPDHF010000003">
    <property type="protein sequence ID" value="KAJ4020471.1"/>
    <property type="molecule type" value="Genomic_DNA"/>
</dbReference>
<reference evidence="3" key="1">
    <citation type="submission" date="2022-10" db="EMBL/GenBank/DDBJ databases">
        <title>Fusarium specimens isolated from Avocado Roots.</title>
        <authorList>
            <person name="Stajich J."/>
            <person name="Roper C."/>
            <person name="Heimlech-Rivalta G."/>
        </authorList>
    </citation>
    <scope>NUCLEOTIDE SEQUENCE</scope>
    <source>
        <strain evidence="3">CF00143</strain>
    </source>
</reference>
<proteinExistence type="predicted"/>
<dbReference type="AlphaFoldDB" id="A0A9W8PWS1"/>
<evidence type="ECO:0000256" key="1">
    <source>
        <dbReference type="SAM" id="Coils"/>
    </source>
</evidence>
<keyword evidence="4" id="KW-1185">Reference proteome</keyword>
<feature type="coiled-coil region" evidence="1">
    <location>
        <begin position="9"/>
        <end position="36"/>
    </location>
</feature>
<feature type="region of interest" description="Disordered" evidence="2">
    <location>
        <begin position="83"/>
        <end position="119"/>
    </location>
</feature>
<dbReference type="OrthoDB" id="2423195at2759"/>
<protein>
    <submittedName>
        <fullName evidence="3">Uncharacterized protein</fullName>
    </submittedName>
</protein>
<evidence type="ECO:0000313" key="4">
    <source>
        <dbReference type="Proteomes" id="UP001152130"/>
    </source>
</evidence>
<organism evidence="3 4">
    <name type="scientific">Fusarium irregulare</name>
    <dbReference type="NCBI Taxonomy" id="2494466"/>
    <lineage>
        <taxon>Eukaryota</taxon>
        <taxon>Fungi</taxon>
        <taxon>Dikarya</taxon>
        <taxon>Ascomycota</taxon>
        <taxon>Pezizomycotina</taxon>
        <taxon>Sordariomycetes</taxon>
        <taxon>Hypocreomycetidae</taxon>
        <taxon>Hypocreales</taxon>
        <taxon>Nectriaceae</taxon>
        <taxon>Fusarium</taxon>
        <taxon>Fusarium incarnatum-equiseti species complex</taxon>
    </lineage>
</organism>
<evidence type="ECO:0000313" key="3">
    <source>
        <dbReference type="EMBL" id="KAJ4020471.1"/>
    </source>
</evidence>
<comment type="caution">
    <text evidence="3">The sequence shown here is derived from an EMBL/GenBank/DDBJ whole genome shotgun (WGS) entry which is preliminary data.</text>
</comment>
<evidence type="ECO:0000256" key="2">
    <source>
        <dbReference type="SAM" id="MobiDB-lite"/>
    </source>
</evidence>
<name>A0A9W8PWS1_9HYPO</name>
<accession>A0A9W8PWS1</accession>
<gene>
    <name evidence="3" type="ORF">NW766_001958</name>
</gene>